<feature type="non-terminal residue" evidence="2">
    <location>
        <position position="148"/>
    </location>
</feature>
<keyword evidence="1" id="KW-0812">Transmembrane</keyword>
<gene>
    <name evidence="2" type="primary">ORF123019</name>
</gene>
<evidence type="ECO:0000313" key="2">
    <source>
        <dbReference type="EMBL" id="CEK80849.1"/>
    </source>
</evidence>
<keyword evidence="1" id="KW-0472">Membrane</keyword>
<name>A0A0B7AIM5_9EUPU</name>
<dbReference type="EMBL" id="HACG01033984">
    <property type="protein sequence ID" value="CEK80849.1"/>
    <property type="molecule type" value="Transcribed_RNA"/>
</dbReference>
<dbReference type="AlphaFoldDB" id="A0A0B7AIM5"/>
<feature type="transmembrane region" description="Helical" evidence="1">
    <location>
        <begin position="64"/>
        <end position="88"/>
    </location>
</feature>
<evidence type="ECO:0000256" key="1">
    <source>
        <dbReference type="SAM" id="Phobius"/>
    </source>
</evidence>
<keyword evidence="1" id="KW-1133">Transmembrane helix</keyword>
<evidence type="ECO:0008006" key="3">
    <source>
        <dbReference type="Google" id="ProtNLM"/>
    </source>
</evidence>
<organism evidence="2">
    <name type="scientific">Arion vulgaris</name>
    <dbReference type="NCBI Taxonomy" id="1028688"/>
    <lineage>
        <taxon>Eukaryota</taxon>
        <taxon>Metazoa</taxon>
        <taxon>Spiralia</taxon>
        <taxon>Lophotrochozoa</taxon>
        <taxon>Mollusca</taxon>
        <taxon>Gastropoda</taxon>
        <taxon>Heterobranchia</taxon>
        <taxon>Euthyneura</taxon>
        <taxon>Panpulmonata</taxon>
        <taxon>Eupulmonata</taxon>
        <taxon>Stylommatophora</taxon>
        <taxon>Helicina</taxon>
        <taxon>Arionoidea</taxon>
        <taxon>Arionidae</taxon>
        <taxon>Arion</taxon>
    </lineage>
</organism>
<feature type="non-terminal residue" evidence="2">
    <location>
        <position position="1"/>
    </location>
</feature>
<protein>
    <recommendedName>
        <fullName evidence="3">Solute-binding protein family 3/N-terminal domain-containing protein</fullName>
    </recommendedName>
</protein>
<accession>A0A0B7AIM5</accession>
<sequence>GYGVGFQPDFQNPWIDKFNKVILKLQQTGELDRLQKFWLAGACNMNKEAGMSNRTLGILNFTSAFILLGTGVLLGILILCVEHLYFLFGRKLLRKWDKCGCCALVSMSMGKSLEMRHCVDEAMHEHTKNRCKNARCETQIWKLKHQLD</sequence>
<reference evidence="2" key="1">
    <citation type="submission" date="2014-12" db="EMBL/GenBank/DDBJ databases">
        <title>Insight into the proteome of Arion vulgaris.</title>
        <authorList>
            <person name="Aradska J."/>
            <person name="Bulat T."/>
            <person name="Smidak R."/>
            <person name="Sarate P."/>
            <person name="Gangsoo J."/>
            <person name="Sialana F."/>
            <person name="Bilban M."/>
            <person name="Lubec G."/>
        </authorList>
    </citation>
    <scope>NUCLEOTIDE SEQUENCE</scope>
    <source>
        <tissue evidence="2">Skin</tissue>
    </source>
</reference>
<proteinExistence type="predicted"/>
<dbReference type="SUPFAM" id="SSF53850">
    <property type="entry name" value="Periplasmic binding protein-like II"/>
    <property type="match status" value="1"/>
</dbReference>